<comment type="caution">
    <text evidence="3">The sequence shown here is derived from an EMBL/GenBank/DDBJ whole genome shotgun (WGS) entry which is preliminary data.</text>
</comment>
<dbReference type="PROSITE" id="PS50943">
    <property type="entry name" value="HTH_CROC1"/>
    <property type="match status" value="1"/>
</dbReference>
<dbReference type="RefSeq" id="WP_068332744.1">
    <property type="nucleotide sequence ID" value="NZ_LQBP01000002.1"/>
</dbReference>
<protein>
    <recommendedName>
        <fullName evidence="2">HTH cro/C1-type domain-containing protein</fullName>
    </recommendedName>
</protein>
<dbReference type="AlphaFoldDB" id="A0A0X3TYY5"/>
<evidence type="ECO:0000313" key="4">
    <source>
        <dbReference type="Proteomes" id="UP000053690"/>
    </source>
</evidence>
<dbReference type="SMART" id="SM00530">
    <property type="entry name" value="HTH_XRE"/>
    <property type="match status" value="1"/>
</dbReference>
<dbReference type="Gene3D" id="1.10.260.40">
    <property type="entry name" value="lambda repressor-like DNA-binding domains"/>
    <property type="match status" value="1"/>
</dbReference>
<accession>A0A0X3TYY5</accession>
<name>A0A0X3TYY5_9RHOB</name>
<dbReference type="Proteomes" id="UP000053690">
    <property type="component" value="Unassembled WGS sequence"/>
</dbReference>
<dbReference type="GO" id="GO:0003677">
    <property type="term" value="F:DNA binding"/>
    <property type="evidence" value="ECO:0007669"/>
    <property type="project" value="UniProtKB-KW"/>
</dbReference>
<dbReference type="EMBL" id="LQBP01000002">
    <property type="protein sequence ID" value="KUJ80973.1"/>
    <property type="molecule type" value="Genomic_DNA"/>
</dbReference>
<dbReference type="CDD" id="cd00093">
    <property type="entry name" value="HTH_XRE"/>
    <property type="match status" value="1"/>
</dbReference>
<proteinExistence type="predicted"/>
<evidence type="ECO:0000256" key="1">
    <source>
        <dbReference type="ARBA" id="ARBA00023125"/>
    </source>
</evidence>
<dbReference type="Pfam" id="PF01381">
    <property type="entry name" value="HTH_3"/>
    <property type="match status" value="1"/>
</dbReference>
<dbReference type="PANTHER" id="PTHR46558:SF13">
    <property type="entry name" value="HTH-TYPE TRANSCRIPTIONAL REGULATOR IMMR"/>
    <property type="match status" value="1"/>
</dbReference>
<dbReference type="OrthoDB" id="5659783at2"/>
<dbReference type="SUPFAM" id="SSF47413">
    <property type="entry name" value="lambda repressor-like DNA-binding domains"/>
    <property type="match status" value="1"/>
</dbReference>
<evidence type="ECO:0000259" key="2">
    <source>
        <dbReference type="PROSITE" id="PS50943"/>
    </source>
</evidence>
<organism evidence="3 4">
    <name type="scientific">Ruegeria profundi</name>
    <dbReference type="NCBI Taxonomy" id="1685378"/>
    <lineage>
        <taxon>Bacteria</taxon>
        <taxon>Pseudomonadati</taxon>
        <taxon>Pseudomonadota</taxon>
        <taxon>Alphaproteobacteria</taxon>
        <taxon>Rhodobacterales</taxon>
        <taxon>Roseobacteraceae</taxon>
        <taxon>Ruegeria</taxon>
    </lineage>
</organism>
<sequence length="131" mass="14272">MNVDTTVSNEKPSGKANATLGDRIFAAREAVGYSQNELASRLGVKLRTVQRWEEDRTEPRANKAQMISGILGVSLVWLLSGEGEGAPYPVDASLASENMRGILDELRSLQADITQATRGLSTVEKRLRGRT</sequence>
<gene>
    <name evidence="3" type="ORF">AVO44_03595</name>
</gene>
<reference evidence="4" key="1">
    <citation type="submission" date="2015-12" db="EMBL/GenBank/DDBJ databases">
        <authorList>
            <person name="Zhang G."/>
            <person name="Stingl U."/>
        </authorList>
    </citation>
    <scope>NUCLEOTIDE SEQUENCE [LARGE SCALE GENOMIC DNA]</scope>
    <source>
        <strain evidence="4">ZGT108</strain>
    </source>
</reference>
<dbReference type="InterPro" id="IPR001387">
    <property type="entry name" value="Cro/C1-type_HTH"/>
</dbReference>
<dbReference type="PANTHER" id="PTHR46558">
    <property type="entry name" value="TRACRIPTIONAL REGULATORY PROTEIN-RELATED-RELATED"/>
    <property type="match status" value="1"/>
</dbReference>
<dbReference type="InterPro" id="IPR010982">
    <property type="entry name" value="Lambda_DNA-bd_dom_sf"/>
</dbReference>
<evidence type="ECO:0000313" key="3">
    <source>
        <dbReference type="EMBL" id="KUJ80973.1"/>
    </source>
</evidence>
<keyword evidence="4" id="KW-1185">Reference proteome</keyword>
<dbReference type="STRING" id="1685378.AVO44_03595"/>
<keyword evidence="1" id="KW-0238">DNA-binding</keyword>
<feature type="domain" description="HTH cro/C1-type" evidence="2">
    <location>
        <begin position="26"/>
        <end position="78"/>
    </location>
</feature>